<feature type="compositionally biased region" description="Basic and acidic residues" evidence="1">
    <location>
        <begin position="223"/>
        <end position="244"/>
    </location>
</feature>
<feature type="region of interest" description="Disordered" evidence="1">
    <location>
        <begin position="265"/>
        <end position="302"/>
    </location>
</feature>
<feature type="compositionally biased region" description="Polar residues" evidence="1">
    <location>
        <begin position="776"/>
        <end position="785"/>
    </location>
</feature>
<feature type="compositionally biased region" description="Acidic residues" evidence="1">
    <location>
        <begin position="682"/>
        <end position="696"/>
    </location>
</feature>
<comment type="caution">
    <text evidence="2">The sequence shown here is derived from an EMBL/GenBank/DDBJ whole genome shotgun (WGS) entry which is preliminary data.</text>
</comment>
<dbReference type="VEuPathDB" id="FungiDB:A1Q1_05948"/>
<feature type="region of interest" description="Disordered" evidence="1">
    <location>
        <begin position="106"/>
        <end position="130"/>
    </location>
</feature>
<evidence type="ECO:0000256" key="1">
    <source>
        <dbReference type="SAM" id="MobiDB-lite"/>
    </source>
</evidence>
<feature type="compositionally biased region" description="Polar residues" evidence="1">
    <location>
        <begin position="523"/>
        <end position="547"/>
    </location>
</feature>
<feature type="compositionally biased region" description="Polar residues" evidence="1">
    <location>
        <begin position="110"/>
        <end position="122"/>
    </location>
</feature>
<feature type="compositionally biased region" description="Basic and acidic residues" evidence="1">
    <location>
        <begin position="274"/>
        <end position="284"/>
    </location>
</feature>
<name>J6ES22_TRIAS</name>
<evidence type="ECO:0000313" key="3">
    <source>
        <dbReference type="Proteomes" id="UP000002748"/>
    </source>
</evidence>
<accession>J6ES22</accession>
<dbReference type="EMBL" id="ALBS01000324">
    <property type="protein sequence ID" value="EJT45502.1"/>
    <property type="molecule type" value="Genomic_DNA"/>
</dbReference>
<reference evidence="2 3" key="1">
    <citation type="journal article" date="2012" name="Eukaryot. Cell">
        <title>Draft genome sequence of CBS 2479, the standard type strain of Trichosporon asahii.</title>
        <authorList>
            <person name="Yang R.Y."/>
            <person name="Li H.T."/>
            <person name="Zhu H."/>
            <person name="Zhou G.P."/>
            <person name="Wang M."/>
            <person name="Wang L."/>
        </authorList>
    </citation>
    <scope>NUCLEOTIDE SEQUENCE [LARGE SCALE GENOMIC DNA]</scope>
    <source>
        <strain evidence="3">ATCC 90039 / CBS 2479 / JCM 2466 / KCTC 7840 / NCYC 2677 / UAMH 7654</strain>
    </source>
</reference>
<feature type="region of interest" description="Disordered" evidence="1">
    <location>
        <begin position="219"/>
        <end position="253"/>
    </location>
</feature>
<dbReference type="HOGENOM" id="CLU_336838_0_0_1"/>
<feature type="compositionally biased region" description="Polar residues" evidence="1">
    <location>
        <begin position="437"/>
        <end position="452"/>
    </location>
</feature>
<feature type="region of interest" description="Disordered" evidence="1">
    <location>
        <begin position="673"/>
        <end position="727"/>
    </location>
</feature>
<feature type="compositionally biased region" description="Basic residues" evidence="1">
    <location>
        <begin position="488"/>
        <end position="498"/>
    </location>
</feature>
<feature type="compositionally biased region" description="Low complexity" evidence="1">
    <location>
        <begin position="796"/>
        <end position="815"/>
    </location>
</feature>
<dbReference type="Proteomes" id="UP000002748">
    <property type="component" value="Unassembled WGS sequence"/>
</dbReference>
<dbReference type="AlphaFoldDB" id="J6ES22"/>
<feature type="region of interest" description="Disordered" evidence="1">
    <location>
        <begin position="373"/>
        <end position="422"/>
    </location>
</feature>
<feature type="region of interest" description="Disordered" evidence="1">
    <location>
        <begin position="584"/>
        <end position="614"/>
    </location>
</feature>
<gene>
    <name evidence="2" type="ORF">A1Q1_05948</name>
</gene>
<protein>
    <submittedName>
        <fullName evidence="2">Uncharacterized protein</fullName>
    </submittedName>
</protein>
<dbReference type="RefSeq" id="XP_014176632.1">
    <property type="nucleotide sequence ID" value="XM_014321157.1"/>
</dbReference>
<organism evidence="2 3">
    <name type="scientific">Trichosporon asahii var. asahii (strain ATCC 90039 / CBS 2479 / JCM 2466 / KCTC 7840 / NBRC 103889/ NCYC 2677 / UAMH 7654)</name>
    <name type="common">Yeast</name>
    <dbReference type="NCBI Taxonomy" id="1186058"/>
    <lineage>
        <taxon>Eukaryota</taxon>
        <taxon>Fungi</taxon>
        <taxon>Dikarya</taxon>
        <taxon>Basidiomycota</taxon>
        <taxon>Agaricomycotina</taxon>
        <taxon>Tremellomycetes</taxon>
        <taxon>Trichosporonales</taxon>
        <taxon>Trichosporonaceae</taxon>
        <taxon>Trichosporon</taxon>
    </lineage>
</organism>
<feature type="compositionally biased region" description="Pro residues" evidence="1">
    <location>
        <begin position="816"/>
        <end position="827"/>
    </location>
</feature>
<feature type="region of interest" description="Disordered" evidence="1">
    <location>
        <begin position="639"/>
        <end position="658"/>
    </location>
</feature>
<dbReference type="KEGG" id="tasa:A1Q1_05948"/>
<evidence type="ECO:0000313" key="2">
    <source>
        <dbReference type="EMBL" id="EJT45502.1"/>
    </source>
</evidence>
<sequence>MSAAKRRRRSLNSKYDGLLKSGHSLVTNSHSLVLTPSLIPDRSRVQASSTRVRRDRLRSRQKLWDDLGFGPVDVETQEAPAAPTLTDCRYQDLVWPARADTFAIPPSSPPTDNLGTHSQLQPSPRWADGSTFTSEWPFEPQLEPTPEPRASAVDLEESARRLSCPPQPAPIQLLWTPHGIISCNGEPVELYYPPNMNSSTMATSWPSNIEQEVPQNVNILHPDSGRPHPEPWAHPTSVHDETRVSDGSAMRDTGVPQAMMSSRRFLQPPQQDDPPPRHIPRDDLSDSLDSLTFDEPDPSAVGNVSQLALDLDEKPGDFDDIEEGLVPVFDGRSAHSEQPDSHSAAEGDVLDAKLLSDSATRINVNESTAINEDPISGAVQRPELDYGRHRSSLRLPDKYESSQYPAEVDVEKGGITSSKQSRVRLEPLLSRLVQARSQLTMESPRSSSQSGTLRPPPRANRTPYAPRKMTPKHTLRSQAPAPHTPTLRPRKPPVNHRLRAPDRRDQESVQLLQKAPSPPPPNANTDSSPLQKSTSPQPLEPSQQNISDGKETVDYGSEDELLLQPDAPAERLAMATEIMSSIGGLGGRQTSVGPSRVTPTLPPGATTTPYHKPGLHTLSQTIFKRRPEAWANLTYLQQPGTNSLDPKTPAPPTPTIAPVDVWLSVGGIDEGDKRLESIGEVPELEEIEVDEEESESDEKAPDTDVAESIRSFTPSQEKPRKRKKKKQVRFNLDHEEFFYEPEPDARRILGLLKPRLDDEHDVGLATAVYQIGGGTKSSQQQQNSEAAKVAKEREASLSPASPESPASPAPCASSPSPAPASPAPASPVPQAGTQTVPEDDKNGIGFTIYRDGY</sequence>
<feature type="region of interest" description="Disordered" evidence="1">
    <location>
        <begin position="437"/>
        <end position="551"/>
    </location>
</feature>
<feature type="region of interest" description="Disordered" evidence="1">
    <location>
        <begin position="773"/>
        <end position="853"/>
    </location>
</feature>
<proteinExistence type="predicted"/>
<dbReference type="GeneID" id="25989460"/>